<organism evidence="1 2">
    <name type="scientific">Conger conger</name>
    <name type="common">Conger eel</name>
    <name type="synonym">Muraena conger</name>
    <dbReference type="NCBI Taxonomy" id="82655"/>
    <lineage>
        <taxon>Eukaryota</taxon>
        <taxon>Metazoa</taxon>
        <taxon>Chordata</taxon>
        <taxon>Craniata</taxon>
        <taxon>Vertebrata</taxon>
        <taxon>Euteleostomi</taxon>
        <taxon>Actinopterygii</taxon>
        <taxon>Neopterygii</taxon>
        <taxon>Teleostei</taxon>
        <taxon>Anguilliformes</taxon>
        <taxon>Congridae</taxon>
        <taxon>Conger</taxon>
    </lineage>
</organism>
<evidence type="ECO:0000313" key="1">
    <source>
        <dbReference type="EMBL" id="KAJ8250194.1"/>
    </source>
</evidence>
<protein>
    <submittedName>
        <fullName evidence="1">Uncharacterized protein</fullName>
    </submittedName>
</protein>
<dbReference type="EMBL" id="JAFJMO010000018">
    <property type="protein sequence ID" value="KAJ8250194.1"/>
    <property type="molecule type" value="Genomic_DNA"/>
</dbReference>
<keyword evidence="2" id="KW-1185">Reference proteome</keyword>
<proteinExistence type="predicted"/>
<accession>A0A9Q1CW23</accession>
<evidence type="ECO:0000313" key="2">
    <source>
        <dbReference type="Proteomes" id="UP001152803"/>
    </source>
</evidence>
<dbReference type="AlphaFoldDB" id="A0A9Q1CW23"/>
<reference evidence="1" key="1">
    <citation type="journal article" date="2023" name="Science">
        <title>Genome structures resolve the early diversification of teleost fishes.</title>
        <authorList>
            <person name="Parey E."/>
            <person name="Louis A."/>
            <person name="Montfort J."/>
            <person name="Bouchez O."/>
            <person name="Roques C."/>
            <person name="Iampietro C."/>
            <person name="Lluch J."/>
            <person name="Castinel A."/>
            <person name="Donnadieu C."/>
            <person name="Desvignes T."/>
            <person name="Floi Bucao C."/>
            <person name="Jouanno E."/>
            <person name="Wen M."/>
            <person name="Mejri S."/>
            <person name="Dirks R."/>
            <person name="Jansen H."/>
            <person name="Henkel C."/>
            <person name="Chen W.J."/>
            <person name="Zahm M."/>
            <person name="Cabau C."/>
            <person name="Klopp C."/>
            <person name="Thompson A.W."/>
            <person name="Robinson-Rechavi M."/>
            <person name="Braasch I."/>
            <person name="Lecointre G."/>
            <person name="Bobe J."/>
            <person name="Postlethwait J.H."/>
            <person name="Berthelot C."/>
            <person name="Roest Crollius H."/>
            <person name="Guiguen Y."/>
        </authorList>
    </citation>
    <scope>NUCLEOTIDE SEQUENCE</scope>
    <source>
        <strain evidence="1">Concon-B</strain>
    </source>
</reference>
<comment type="caution">
    <text evidence="1">The sequence shown here is derived from an EMBL/GenBank/DDBJ whole genome shotgun (WGS) entry which is preliminary data.</text>
</comment>
<gene>
    <name evidence="1" type="ORF">COCON_G00221160</name>
</gene>
<sequence>VVVSELAICSAFPAFLSTRGVCGHTHTHTHNTHAHIHLHTHSPRLLRQATEKKKKTVNIFRAGIQSQLPWFLELLEKISIPF</sequence>
<dbReference type="Proteomes" id="UP001152803">
    <property type="component" value="Unassembled WGS sequence"/>
</dbReference>
<name>A0A9Q1CW23_CONCO</name>
<feature type="non-terminal residue" evidence="1">
    <location>
        <position position="1"/>
    </location>
</feature>